<dbReference type="Proteomes" id="UP000239209">
    <property type="component" value="Unassembled WGS sequence"/>
</dbReference>
<protein>
    <submittedName>
        <fullName evidence="2">Uncharacterized protein</fullName>
    </submittedName>
</protein>
<name>A0A2T0SIC6_9ACTN</name>
<dbReference type="EMBL" id="PVZG01000001">
    <property type="protein sequence ID" value="PRY33176.1"/>
    <property type="molecule type" value="Genomic_DNA"/>
</dbReference>
<evidence type="ECO:0000313" key="3">
    <source>
        <dbReference type="Proteomes" id="UP000239209"/>
    </source>
</evidence>
<feature type="compositionally biased region" description="Low complexity" evidence="1">
    <location>
        <begin position="15"/>
        <end position="24"/>
    </location>
</feature>
<gene>
    <name evidence="2" type="ORF">CLV70_101338</name>
</gene>
<comment type="caution">
    <text evidence="2">The sequence shown here is derived from an EMBL/GenBank/DDBJ whole genome shotgun (WGS) entry which is preliminary data.</text>
</comment>
<dbReference type="AlphaFoldDB" id="A0A2T0SIC6"/>
<evidence type="ECO:0000313" key="2">
    <source>
        <dbReference type="EMBL" id="PRY33176.1"/>
    </source>
</evidence>
<reference evidence="2 3" key="1">
    <citation type="submission" date="2018-03" db="EMBL/GenBank/DDBJ databases">
        <title>Genomic Encyclopedia of Archaeal and Bacterial Type Strains, Phase II (KMG-II): from individual species to whole genera.</title>
        <authorList>
            <person name="Goeker M."/>
        </authorList>
    </citation>
    <scope>NUCLEOTIDE SEQUENCE [LARGE SCALE GENOMIC DNA]</scope>
    <source>
        <strain evidence="2 3">DSM 45348</strain>
    </source>
</reference>
<sequence length="44" mass="4346">MTPYRFAGRTAVVTGAAGSGTPLHRAGHGLPGAAAGDGPDRRLT</sequence>
<keyword evidence="3" id="KW-1185">Reference proteome</keyword>
<feature type="region of interest" description="Disordered" evidence="1">
    <location>
        <begin position="15"/>
        <end position="44"/>
    </location>
</feature>
<proteinExistence type="predicted"/>
<evidence type="ECO:0000256" key="1">
    <source>
        <dbReference type="SAM" id="MobiDB-lite"/>
    </source>
</evidence>
<organism evidence="2 3">
    <name type="scientific">Pseudosporangium ferrugineum</name>
    <dbReference type="NCBI Taxonomy" id="439699"/>
    <lineage>
        <taxon>Bacteria</taxon>
        <taxon>Bacillati</taxon>
        <taxon>Actinomycetota</taxon>
        <taxon>Actinomycetes</taxon>
        <taxon>Micromonosporales</taxon>
        <taxon>Micromonosporaceae</taxon>
        <taxon>Pseudosporangium</taxon>
    </lineage>
</organism>
<accession>A0A2T0SIC6</accession>